<comment type="caution">
    <text evidence="1">The sequence shown here is derived from an EMBL/GenBank/DDBJ whole genome shotgun (WGS) entry which is preliminary data.</text>
</comment>
<dbReference type="Proteomes" id="UP000324222">
    <property type="component" value="Unassembled WGS sequence"/>
</dbReference>
<evidence type="ECO:0000313" key="1">
    <source>
        <dbReference type="EMBL" id="MPC66699.1"/>
    </source>
</evidence>
<accession>A0A5B7HA62</accession>
<reference evidence="1 2" key="1">
    <citation type="submission" date="2019-05" db="EMBL/GenBank/DDBJ databases">
        <title>Another draft genome of Portunus trituberculatus and its Hox gene families provides insights of decapod evolution.</title>
        <authorList>
            <person name="Jeong J.-H."/>
            <person name="Song I."/>
            <person name="Kim S."/>
            <person name="Choi T."/>
            <person name="Kim D."/>
            <person name="Ryu S."/>
            <person name="Kim W."/>
        </authorList>
    </citation>
    <scope>NUCLEOTIDE SEQUENCE [LARGE SCALE GENOMIC DNA]</scope>
    <source>
        <tissue evidence="1">Muscle</tissue>
    </source>
</reference>
<proteinExistence type="predicted"/>
<keyword evidence="2" id="KW-1185">Reference proteome</keyword>
<dbReference type="EMBL" id="VSRR010025138">
    <property type="protein sequence ID" value="MPC66699.1"/>
    <property type="molecule type" value="Genomic_DNA"/>
</dbReference>
<protein>
    <submittedName>
        <fullName evidence="1">Uncharacterized protein</fullName>
    </submittedName>
</protein>
<gene>
    <name evidence="1" type="ORF">E2C01_060851</name>
</gene>
<name>A0A5B7HA62_PORTR</name>
<organism evidence="1 2">
    <name type="scientific">Portunus trituberculatus</name>
    <name type="common">Swimming crab</name>
    <name type="synonym">Neptunus trituberculatus</name>
    <dbReference type="NCBI Taxonomy" id="210409"/>
    <lineage>
        <taxon>Eukaryota</taxon>
        <taxon>Metazoa</taxon>
        <taxon>Ecdysozoa</taxon>
        <taxon>Arthropoda</taxon>
        <taxon>Crustacea</taxon>
        <taxon>Multicrustacea</taxon>
        <taxon>Malacostraca</taxon>
        <taxon>Eumalacostraca</taxon>
        <taxon>Eucarida</taxon>
        <taxon>Decapoda</taxon>
        <taxon>Pleocyemata</taxon>
        <taxon>Brachyura</taxon>
        <taxon>Eubrachyura</taxon>
        <taxon>Portunoidea</taxon>
        <taxon>Portunidae</taxon>
        <taxon>Portuninae</taxon>
        <taxon>Portunus</taxon>
    </lineage>
</organism>
<sequence length="68" mass="7374">MSYSFDTSTRVARRAREAYRAPGSPALSHKDQPQLSLVVPALVGVCTSIPTSPHRLPVSLMPPQDVET</sequence>
<dbReference type="AlphaFoldDB" id="A0A5B7HA62"/>
<evidence type="ECO:0000313" key="2">
    <source>
        <dbReference type="Proteomes" id="UP000324222"/>
    </source>
</evidence>